<name>A0A023GCM8_AMBTT</name>
<dbReference type="GO" id="GO:0032259">
    <property type="term" value="P:methylation"/>
    <property type="evidence" value="ECO:0007669"/>
    <property type="project" value="UniProtKB-KW"/>
</dbReference>
<evidence type="ECO:0000259" key="5">
    <source>
        <dbReference type="Pfam" id="PF00588"/>
    </source>
</evidence>
<feature type="domain" description="MRM3-like substrate binding" evidence="6">
    <location>
        <begin position="103"/>
        <end position="174"/>
    </location>
</feature>
<sequence>FGEPHGVNLQRALSDVSVIMESLGRSTVALLMNCTRFWSGVSPRPAHVRHKGFARRPQKVIYPKPKVVDPAPFASEAVTEPLCEPRYVKLGSDDDEFANTMIALKMKRKREKLNVVLLEGRRLIGDALKAGVKCESIYFSLPEHLEGLPLETLKEDQIKKVFYKKMKIWSDLTTCPGIMGVFKKPSMDDIEIQRTGTTIPVSVILDNIRDPGNMGTLIRSAAAAGCSRLLLSKGCVDPWDLKVLRAGAGSHFRIPIHSGIAWEHMPSYVTPDTNVYLADHRTDEQKFRPSSMEEDDLNEEVSDSEEEGEKDDEVRYRTITADGQRLKVDESYRDVDELEECGEIPLPHHDYTAVEYSKVPTVLVVGGETHGLSLQARKLAIDCVGARVHVPANNGIESLNTAIAASIILYEMRRQMLSSSFSFRHTKEAEPTNSQTACGQ</sequence>
<dbReference type="GO" id="GO:0003723">
    <property type="term" value="F:RNA binding"/>
    <property type="evidence" value="ECO:0007669"/>
    <property type="project" value="InterPro"/>
</dbReference>
<feature type="compositionally biased region" description="Acidic residues" evidence="4">
    <location>
        <begin position="292"/>
        <end position="311"/>
    </location>
</feature>
<feature type="domain" description="tRNA/rRNA methyltransferase SpoU type" evidence="5">
    <location>
        <begin position="201"/>
        <end position="283"/>
    </location>
</feature>
<dbReference type="InterPro" id="IPR053888">
    <property type="entry name" value="MRM3-like_sub_bind"/>
</dbReference>
<dbReference type="Pfam" id="PF00588">
    <property type="entry name" value="SpoU_methylase"/>
    <property type="match status" value="2"/>
</dbReference>
<dbReference type="InterPro" id="IPR029026">
    <property type="entry name" value="tRNA_m1G_MTases_N"/>
</dbReference>
<reference evidence="7" key="1">
    <citation type="submission" date="2014-03" db="EMBL/GenBank/DDBJ databases">
        <title>The sialotranscriptome of Amblyomma triste, Amblyomma parvum and Amblyomma cajennense ticks, uncovered by 454-based RNA-seq.</title>
        <authorList>
            <person name="Garcia G.R."/>
            <person name="Gardinassi L.G."/>
            <person name="Ribeiro J.M."/>
            <person name="Anatriello E."/>
            <person name="Ferreira B.R."/>
            <person name="Moreira H.N."/>
            <person name="Mafra C."/>
            <person name="Olegario M.M."/>
            <person name="Szabo P.J."/>
            <person name="Miranda-Santos I.K."/>
            <person name="Maruyama S.R."/>
        </authorList>
    </citation>
    <scope>NUCLEOTIDE SEQUENCE</scope>
    <source>
        <strain evidence="7">Mato Grasso do Sul</strain>
        <tissue evidence="7">Salivary glands</tissue>
    </source>
</reference>
<comment type="similarity">
    <text evidence="1">Belongs to the class IV-like SAM-binding methyltransferase superfamily. RNA methyltransferase TrmH family.</text>
</comment>
<evidence type="ECO:0000256" key="1">
    <source>
        <dbReference type="ARBA" id="ARBA00007228"/>
    </source>
</evidence>
<dbReference type="CDD" id="cd18106">
    <property type="entry name" value="SpoU-like_RNMTL1"/>
    <property type="match status" value="1"/>
</dbReference>
<dbReference type="SUPFAM" id="SSF75217">
    <property type="entry name" value="alpha/beta knot"/>
    <property type="match status" value="1"/>
</dbReference>
<dbReference type="InterPro" id="IPR001537">
    <property type="entry name" value="SpoU_MeTrfase"/>
</dbReference>
<dbReference type="AlphaFoldDB" id="A0A023GCM8"/>
<evidence type="ECO:0000259" key="6">
    <source>
        <dbReference type="Pfam" id="PF22435"/>
    </source>
</evidence>
<evidence type="ECO:0000256" key="2">
    <source>
        <dbReference type="ARBA" id="ARBA00022603"/>
    </source>
</evidence>
<protein>
    <submittedName>
        <fullName evidence="7">Putative spou rrna methylase family protein</fullName>
    </submittedName>
</protein>
<dbReference type="PANTHER" id="PTHR43191">
    <property type="entry name" value="RRNA METHYLTRANSFERASE 3"/>
    <property type="match status" value="1"/>
</dbReference>
<accession>A0A023GCM8</accession>
<dbReference type="EMBL" id="GBBM01003796">
    <property type="protein sequence ID" value="JAC31622.1"/>
    <property type="molecule type" value="mRNA"/>
</dbReference>
<dbReference type="SUPFAM" id="SSF55315">
    <property type="entry name" value="L30e-like"/>
    <property type="match status" value="1"/>
</dbReference>
<evidence type="ECO:0000313" key="7">
    <source>
        <dbReference type="EMBL" id="JAC31622.1"/>
    </source>
</evidence>
<dbReference type="InterPro" id="IPR029028">
    <property type="entry name" value="Alpha/beta_knot_MTases"/>
</dbReference>
<evidence type="ECO:0000256" key="3">
    <source>
        <dbReference type="ARBA" id="ARBA00022679"/>
    </source>
</evidence>
<dbReference type="Gene3D" id="3.40.1280.10">
    <property type="match status" value="1"/>
</dbReference>
<feature type="domain" description="tRNA/rRNA methyltransferase SpoU type" evidence="5">
    <location>
        <begin position="352"/>
        <end position="410"/>
    </location>
</feature>
<keyword evidence="3" id="KW-0808">Transferase</keyword>
<evidence type="ECO:0000256" key="4">
    <source>
        <dbReference type="SAM" id="MobiDB-lite"/>
    </source>
</evidence>
<feature type="region of interest" description="Disordered" evidence="4">
    <location>
        <begin position="283"/>
        <end position="312"/>
    </location>
</feature>
<dbReference type="GO" id="GO:0006396">
    <property type="term" value="P:RNA processing"/>
    <property type="evidence" value="ECO:0007669"/>
    <property type="project" value="InterPro"/>
</dbReference>
<dbReference type="Gene3D" id="3.30.1330.30">
    <property type="match status" value="1"/>
</dbReference>
<dbReference type="InterPro" id="IPR029064">
    <property type="entry name" value="Ribosomal_eL30-like_sf"/>
</dbReference>
<dbReference type="InterPro" id="IPR051259">
    <property type="entry name" value="rRNA_Methyltransferase"/>
</dbReference>
<dbReference type="GO" id="GO:0008173">
    <property type="term" value="F:RNA methyltransferase activity"/>
    <property type="evidence" value="ECO:0007669"/>
    <property type="project" value="InterPro"/>
</dbReference>
<organism evidence="7">
    <name type="scientific">Amblyomma triste</name>
    <name type="common">Neotropical tick</name>
    <dbReference type="NCBI Taxonomy" id="251400"/>
    <lineage>
        <taxon>Eukaryota</taxon>
        <taxon>Metazoa</taxon>
        <taxon>Ecdysozoa</taxon>
        <taxon>Arthropoda</taxon>
        <taxon>Chelicerata</taxon>
        <taxon>Arachnida</taxon>
        <taxon>Acari</taxon>
        <taxon>Parasitiformes</taxon>
        <taxon>Ixodida</taxon>
        <taxon>Ixodoidea</taxon>
        <taxon>Ixodidae</taxon>
        <taxon>Amblyomminae</taxon>
        <taxon>Amblyomma</taxon>
    </lineage>
</organism>
<proteinExistence type="evidence at transcript level"/>
<dbReference type="Pfam" id="PF22435">
    <property type="entry name" value="MRM3-like_sub_bind"/>
    <property type="match status" value="1"/>
</dbReference>
<dbReference type="PANTHER" id="PTHR43191:SF2">
    <property type="entry name" value="RRNA METHYLTRANSFERASE 3, MITOCHONDRIAL"/>
    <property type="match status" value="1"/>
</dbReference>
<feature type="non-terminal residue" evidence="7">
    <location>
        <position position="1"/>
    </location>
</feature>
<keyword evidence="2 7" id="KW-0489">Methyltransferase</keyword>